<proteinExistence type="predicted"/>
<protein>
    <submittedName>
        <fullName evidence="1">Uncharacterized protein</fullName>
    </submittedName>
</protein>
<dbReference type="Proteomes" id="UP001223420">
    <property type="component" value="Unassembled WGS sequence"/>
</dbReference>
<comment type="caution">
    <text evidence="1">The sequence shown here is derived from an EMBL/GenBank/DDBJ whole genome shotgun (WGS) entry which is preliminary data.</text>
</comment>
<name>A0AAJ1TJK8_9HYPH</name>
<reference evidence="1" key="1">
    <citation type="submission" date="2023-07" db="EMBL/GenBank/DDBJ databases">
        <title>Genomic Encyclopedia of Type Strains, Phase IV (KMG-IV): sequencing the most valuable type-strain genomes for metagenomic binning, comparative biology and taxonomic classification.</title>
        <authorList>
            <person name="Goeker M."/>
        </authorList>
    </citation>
    <scope>NUCLEOTIDE SEQUENCE</scope>
    <source>
        <strain evidence="1">DSM 19569</strain>
    </source>
</reference>
<sequence length="118" mass="12830">MSARSDSSRYGFSLTTGLAKTALAGALSLLALTSSALALPACLEAQRKVDEANALRFQARQEARLGNHDRVCDTLDEVGDRYDDARDAFERCGEGVVAIDLRSELRGLRIAKKINRCD</sequence>
<accession>A0AAJ1TJK8</accession>
<dbReference type="EMBL" id="JAUSWL010000002">
    <property type="protein sequence ID" value="MDQ0542287.1"/>
    <property type="molecule type" value="Genomic_DNA"/>
</dbReference>
<evidence type="ECO:0000313" key="2">
    <source>
        <dbReference type="Proteomes" id="UP001223420"/>
    </source>
</evidence>
<evidence type="ECO:0000313" key="1">
    <source>
        <dbReference type="EMBL" id="MDQ0542287.1"/>
    </source>
</evidence>
<organism evidence="1 2">
    <name type="scientific">Methylobacterium brachiatum</name>
    <dbReference type="NCBI Taxonomy" id="269660"/>
    <lineage>
        <taxon>Bacteria</taxon>
        <taxon>Pseudomonadati</taxon>
        <taxon>Pseudomonadota</taxon>
        <taxon>Alphaproteobacteria</taxon>
        <taxon>Hyphomicrobiales</taxon>
        <taxon>Methylobacteriaceae</taxon>
        <taxon>Methylobacterium</taxon>
    </lineage>
</organism>
<gene>
    <name evidence="1" type="ORF">QO001_001205</name>
</gene>
<dbReference type="AlphaFoldDB" id="A0AAJ1TJK8"/>